<dbReference type="KEGG" id="mpar:F7D14_18285"/>
<keyword evidence="2" id="KW-0732">Signal</keyword>
<evidence type="ECO:0000256" key="2">
    <source>
        <dbReference type="ARBA" id="ARBA00022729"/>
    </source>
</evidence>
<dbReference type="RefSeq" id="WP_026016100.1">
    <property type="nucleotide sequence ID" value="NZ_CP044331.1"/>
</dbReference>
<comment type="subcellular location">
    <subcellularLocation>
        <location evidence="1">Periplasm</location>
    </subcellularLocation>
</comment>
<accession>A0A6B8MC89</accession>
<dbReference type="EMBL" id="CP044331">
    <property type="protein sequence ID" value="QGM99239.1"/>
    <property type="molecule type" value="Genomic_DNA"/>
</dbReference>
<name>A0A6B8MC89_9HYPH</name>
<organism evidence="7 8">
    <name type="scientific">Methylocystis parvus</name>
    <dbReference type="NCBI Taxonomy" id="134"/>
    <lineage>
        <taxon>Bacteria</taxon>
        <taxon>Pseudomonadati</taxon>
        <taxon>Pseudomonadota</taxon>
        <taxon>Alphaproteobacteria</taxon>
        <taxon>Hyphomicrobiales</taxon>
        <taxon>Methylocystaceae</taxon>
        <taxon>Methylocystis</taxon>
    </lineage>
</organism>
<proteinExistence type="predicted"/>
<reference evidence="7 8" key="1">
    <citation type="submission" date="2019-09" db="EMBL/GenBank/DDBJ databases">
        <title>Isolation and complete genome sequencing of Methylocystis species.</title>
        <authorList>
            <person name="Rumah B.L."/>
            <person name="Stead C.E."/>
            <person name="Stevens B.C."/>
            <person name="Minton N.P."/>
            <person name="Grosse-Honebrink A."/>
            <person name="Zhang Y."/>
        </authorList>
    </citation>
    <scope>NUCLEOTIDE SEQUENCE [LARGE SCALE GENOMIC DNA]</scope>
    <source>
        <strain evidence="7 8">BRCS2</strain>
    </source>
</reference>
<protein>
    <submittedName>
        <fullName evidence="7">Heparinase</fullName>
    </submittedName>
</protein>
<dbReference type="AlphaFoldDB" id="A0A6B8MC89"/>
<feature type="domain" description="Heparin-sulfate lyase N-terminal" evidence="6">
    <location>
        <begin position="130"/>
        <end position="297"/>
    </location>
</feature>
<evidence type="ECO:0000313" key="7">
    <source>
        <dbReference type="EMBL" id="QGM99239.1"/>
    </source>
</evidence>
<dbReference type="SUPFAM" id="SSF48230">
    <property type="entry name" value="Chondroitin AC/alginate lyase"/>
    <property type="match status" value="1"/>
</dbReference>
<dbReference type="PANTHER" id="PTHR39210">
    <property type="entry name" value="HEPARIN-SULFATE LYASE"/>
    <property type="match status" value="1"/>
</dbReference>
<evidence type="ECO:0000256" key="1">
    <source>
        <dbReference type="ARBA" id="ARBA00004418"/>
    </source>
</evidence>
<dbReference type="Pfam" id="PF07940">
    <property type="entry name" value="Hepar_II_III_C"/>
    <property type="match status" value="1"/>
</dbReference>
<keyword evidence="8" id="KW-1185">Reference proteome</keyword>
<dbReference type="InterPro" id="IPR031680">
    <property type="entry name" value="Hepar_II_III_N"/>
</dbReference>
<dbReference type="GO" id="GO:0042597">
    <property type="term" value="C:periplasmic space"/>
    <property type="evidence" value="ECO:0007669"/>
    <property type="project" value="UniProtKB-SubCell"/>
</dbReference>
<evidence type="ECO:0000256" key="3">
    <source>
        <dbReference type="ARBA" id="ARBA00022764"/>
    </source>
</evidence>
<gene>
    <name evidence="7" type="ORF">F7D14_18285</name>
</gene>
<keyword evidence="4" id="KW-0456">Lyase</keyword>
<dbReference type="Gene3D" id="2.70.98.70">
    <property type="match status" value="1"/>
</dbReference>
<dbReference type="InterPro" id="IPR008929">
    <property type="entry name" value="Chondroitin_lyas"/>
</dbReference>
<evidence type="ECO:0000313" key="8">
    <source>
        <dbReference type="Proteomes" id="UP000422569"/>
    </source>
</evidence>
<keyword evidence="3" id="KW-0574">Periplasm</keyword>
<dbReference type="Gene3D" id="1.50.10.100">
    <property type="entry name" value="Chondroitin AC/alginate lyase"/>
    <property type="match status" value="1"/>
</dbReference>
<evidence type="ECO:0000256" key="4">
    <source>
        <dbReference type="ARBA" id="ARBA00023239"/>
    </source>
</evidence>
<dbReference type="PANTHER" id="PTHR39210:SF1">
    <property type="entry name" value="HEPARIN-SULFATE LYASE"/>
    <property type="match status" value="1"/>
</dbReference>
<dbReference type="InterPro" id="IPR012480">
    <property type="entry name" value="Hepar_II_III_C"/>
</dbReference>
<dbReference type="Pfam" id="PF16889">
    <property type="entry name" value="Hepar_II_III_N"/>
    <property type="match status" value="1"/>
</dbReference>
<dbReference type="GO" id="GO:0016829">
    <property type="term" value="F:lyase activity"/>
    <property type="evidence" value="ECO:0007669"/>
    <property type="project" value="UniProtKB-KW"/>
</dbReference>
<feature type="domain" description="Heparinase II/III-like C-terminal" evidence="5">
    <location>
        <begin position="402"/>
        <end position="635"/>
    </location>
</feature>
<evidence type="ECO:0000259" key="6">
    <source>
        <dbReference type="Pfam" id="PF16889"/>
    </source>
</evidence>
<evidence type="ECO:0000259" key="5">
    <source>
        <dbReference type="Pfam" id="PF07940"/>
    </source>
</evidence>
<sequence>MSLRWYMNRLRSMEPRELAYRLSAASKKTIDRFRRFGWEQFSSVGECPQLPFLKTALRRNADAAFERSTLEFAARFLEGAYGLHGLEWPKRPPEALFPESFWSLDPATGLPWPGKESFCFSIAYREERARGDIKYVWDLNRLQFMPALACAVALWDDRRALSAIEQAVESWMAANPPYRGVAWNSGVELAIRAASLILCASLCADRLSQQTVLRLRALLSTHLYWLRRYPSRFSSANNHLIYEALGVFMICRAMPGVDPDGGVEDAARVILESEATLQIHADGVSAEQSVSYGAFAAEALLFFALLCEERDGHAPPRIEERLLAFADHISWLCDGDGRTPAIGDDDNGRLIASFKEEGDAYAASIARSVAGLFGQPSTVPARTCPQLRELIFGLSPRVAAAPSGLKRFEQGGYTIVRERRGGRKLRLVFDHAPLGYLSIAAHGHADALSIDLSLDDMPILVDAGTYLYHSGGPWRNWFRGAAAHNTLTLGGENQSRISGPFNWSHKACAWLEDFTDGPDWRLTARHDGYERGFGVWHQRVVSAMADGIMLEDRLLPAGSPESAEIVFQFAPGVSLSGEGLDRVFAIGVEEIGRISFSLPGDLTVKCGEPTCAGGWVSESFGKKKAAPRLVWKGALARAPLKTLIVWSPKED</sequence>
<dbReference type="Proteomes" id="UP000422569">
    <property type="component" value="Chromosome"/>
</dbReference>